<dbReference type="AlphaFoldDB" id="A0A518AMM9"/>
<accession>A0A518AMM9</accession>
<evidence type="ECO:0000313" key="2">
    <source>
        <dbReference type="EMBL" id="QDU55980.1"/>
    </source>
</evidence>
<dbReference type="EMBL" id="CP036278">
    <property type="protein sequence ID" value="QDU55980.1"/>
    <property type="molecule type" value="Genomic_DNA"/>
</dbReference>
<dbReference type="RefSeq" id="WP_145246753.1">
    <property type="nucleotide sequence ID" value="NZ_CP036278.1"/>
</dbReference>
<dbReference type="Proteomes" id="UP000315750">
    <property type="component" value="Chromosome"/>
</dbReference>
<reference evidence="2 3" key="1">
    <citation type="submission" date="2019-02" db="EMBL/GenBank/DDBJ databases">
        <title>Deep-cultivation of Planctomycetes and their phenomic and genomic characterization uncovers novel biology.</title>
        <authorList>
            <person name="Wiegand S."/>
            <person name="Jogler M."/>
            <person name="Boedeker C."/>
            <person name="Pinto D."/>
            <person name="Vollmers J."/>
            <person name="Rivas-Marin E."/>
            <person name="Kohn T."/>
            <person name="Peeters S.H."/>
            <person name="Heuer A."/>
            <person name="Rast P."/>
            <person name="Oberbeckmann S."/>
            <person name="Bunk B."/>
            <person name="Jeske O."/>
            <person name="Meyerdierks A."/>
            <person name="Storesund J.E."/>
            <person name="Kallscheuer N."/>
            <person name="Luecker S."/>
            <person name="Lage O.M."/>
            <person name="Pohl T."/>
            <person name="Merkel B.J."/>
            <person name="Hornburger P."/>
            <person name="Mueller R.-W."/>
            <person name="Bruemmer F."/>
            <person name="Labrenz M."/>
            <person name="Spormann A.M."/>
            <person name="Op den Camp H."/>
            <person name="Overmann J."/>
            <person name="Amann R."/>
            <person name="Jetten M.S.M."/>
            <person name="Mascher T."/>
            <person name="Medema M.H."/>
            <person name="Devos D.P."/>
            <person name="Kaster A.-K."/>
            <person name="Ovreas L."/>
            <person name="Rohde M."/>
            <person name="Galperin M.Y."/>
            <person name="Jogler C."/>
        </authorList>
    </citation>
    <scope>NUCLEOTIDE SEQUENCE [LARGE SCALE GENOMIC DNA]</scope>
    <source>
        <strain evidence="2 3">Pan181</strain>
    </source>
</reference>
<organism evidence="2 3">
    <name type="scientific">Aeoliella mucimassa</name>
    <dbReference type="NCBI Taxonomy" id="2527972"/>
    <lineage>
        <taxon>Bacteria</taxon>
        <taxon>Pseudomonadati</taxon>
        <taxon>Planctomycetota</taxon>
        <taxon>Planctomycetia</taxon>
        <taxon>Pirellulales</taxon>
        <taxon>Lacipirellulaceae</taxon>
        <taxon>Aeoliella</taxon>
    </lineage>
</organism>
<gene>
    <name evidence="2" type="ORF">Pan181_21820</name>
</gene>
<name>A0A518AMM9_9BACT</name>
<evidence type="ECO:0000313" key="3">
    <source>
        <dbReference type="Proteomes" id="UP000315750"/>
    </source>
</evidence>
<feature type="region of interest" description="Disordered" evidence="1">
    <location>
        <begin position="42"/>
        <end position="78"/>
    </location>
</feature>
<proteinExistence type="predicted"/>
<keyword evidence="3" id="KW-1185">Reference proteome</keyword>
<evidence type="ECO:0000256" key="1">
    <source>
        <dbReference type="SAM" id="MobiDB-lite"/>
    </source>
</evidence>
<protein>
    <submittedName>
        <fullName evidence="2">Uncharacterized protein</fullName>
    </submittedName>
</protein>
<sequence length="78" mass="8731">MSSDTNQLRVEYPHDWLQPVVYDHSAYRRFVGSIDHQLAGLEQKHASRGHGAQRKAILPTHQQPCGTAQDEASDSSDC</sequence>
<dbReference type="KEGG" id="amuc:Pan181_21820"/>